<keyword evidence="2" id="KW-0547">Nucleotide-binding</keyword>
<dbReference type="PANTHER" id="PTHR43499:SF1">
    <property type="entry name" value="ABC TRANSPORTER I FAMILY MEMBER 1"/>
    <property type="match status" value="1"/>
</dbReference>
<evidence type="ECO:0000256" key="3">
    <source>
        <dbReference type="ARBA" id="ARBA00022748"/>
    </source>
</evidence>
<dbReference type="SUPFAM" id="SSF52540">
    <property type="entry name" value="P-loop containing nucleoside triphosphate hydrolases"/>
    <property type="match status" value="1"/>
</dbReference>
<proteinExistence type="predicted"/>
<evidence type="ECO:0000256" key="4">
    <source>
        <dbReference type="ARBA" id="ARBA00022840"/>
    </source>
</evidence>
<sequence length="189" mass="20674">MVQILGPNGSGKTTLLRILAGVTQDFHGQIEWQGKEISKARWEYASDLLYLGHLAGIKKSLTPLENLRWYAASQGVTDDQVLIAALAQVQLAGYEDTPSYRLSAGQLRRVALARLEFSRAKVWILDEPFTALDKSGVAQLEARLAAHAQSGGLVLVTSHQDIKLPDLQLLDLQNFPALGHSVREDAAYG</sequence>
<accession>A0ABQ3B267</accession>
<comment type="caution">
    <text evidence="8">The sequence shown here is derived from an EMBL/GenBank/DDBJ whole genome shotgun (WGS) entry which is preliminary data.</text>
</comment>
<organism evidence="8 9">
    <name type="scientific">Cellvibrio zantedeschiae</name>
    <dbReference type="NCBI Taxonomy" id="1237077"/>
    <lineage>
        <taxon>Bacteria</taxon>
        <taxon>Pseudomonadati</taxon>
        <taxon>Pseudomonadota</taxon>
        <taxon>Gammaproteobacteria</taxon>
        <taxon>Cellvibrionales</taxon>
        <taxon>Cellvibrionaceae</taxon>
        <taxon>Cellvibrio</taxon>
    </lineage>
</organism>
<gene>
    <name evidence="8" type="primary">ccmA</name>
    <name evidence="8" type="ORF">GCM10011613_15020</name>
</gene>
<evidence type="ECO:0000313" key="9">
    <source>
        <dbReference type="Proteomes" id="UP000619761"/>
    </source>
</evidence>
<dbReference type="GO" id="GO:0005524">
    <property type="term" value="F:ATP binding"/>
    <property type="evidence" value="ECO:0007669"/>
    <property type="project" value="UniProtKB-KW"/>
</dbReference>
<keyword evidence="3" id="KW-0201">Cytochrome c-type biogenesis</keyword>
<feature type="domain" description="AAA+ ATPase" evidence="7">
    <location>
        <begin position="1"/>
        <end position="166"/>
    </location>
</feature>
<dbReference type="PANTHER" id="PTHR43499">
    <property type="entry name" value="ABC TRANSPORTER I FAMILY MEMBER 1"/>
    <property type="match status" value="1"/>
</dbReference>
<dbReference type="Pfam" id="PF00005">
    <property type="entry name" value="ABC_tran"/>
    <property type="match status" value="1"/>
</dbReference>
<evidence type="ECO:0000256" key="1">
    <source>
        <dbReference type="ARBA" id="ARBA00022448"/>
    </source>
</evidence>
<evidence type="ECO:0000313" key="8">
    <source>
        <dbReference type="EMBL" id="GGY71319.1"/>
    </source>
</evidence>
<dbReference type="NCBIfam" id="TIGR01189">
    <property type="entry name" value="ccmA"/>
    <property type="match status" value="1"/>
</dbReference>
<evidence type="ECO:0000256" key="5">
    <source>
        <dbReference type="ARBA" id="ARBA00022967"/>
    </source>
</evidence>
<dbReference type="InterPro" id="IPR005895">
    <property type="entry name" value="ABC_transptr_haem_export_CcmA"/>
</dbReference>
<dbReference type="Proteomes" id="UP000619761">
    <property type="component" value="Unassembled WGS sequence"/>
</dbReference>
<dbReference type="InterPro" id="IPR003439">
    <property type="entry name" value="ABC_transporter-like_ATP-bd"/>
</dbReference>
<dbReference type="Gene3D" id="3.40.50.300">
    <property type="entry name" value="P-loop containing nucleotide triphosphate hydrolases"/>
    <property type="match status" value="1"/>
</dbReference>
<keyword evidence="6" id="KW-0472">Membrane</keyword>
<keyword evidence="4 8" id="KW-0067">ATP-binding</keyword>
<dbReference type="InterPro" id="IPR003593">
    <property type="entry name" value="AAA+_ATPase"/>
</dbReference>
<keyword evidence="1" id="KW-0813">Transport</keyword>
<keyword evidence="9" id="KW-1185">Reference proteome</keyword>
<dbReference type="NCBIfam" id="NF010061">
    <property type="entry name" value="PRK13538.1"/>
    <property type="match status" value="1"/>
</dbReference>
<evidence type="ECO:0000256" key="2">
    <source>
        <dbReference type="ARBA" id="ARBA00022741"/>
    </source>
</evidence>
<dbReference type="EMBL" id="BMYZ01000001">
    <property type="protein sequence ID" value="GGY71319.1"/>
    <property type="molecule type" value="Genomic_DNA"/>
</dbReference>
<keyword evidence="5" id="KW-1278">Translocase</keyword>
<evidence type="ECO:0000259" key="7">
    <source>
        <dbReference type="SMART" id="SM00382"/>
    </source>
</evidence>
<name>A0ABQ3B267_9GAMM</name>
<dbReference type="InterPro" id="IPR027417">
    <property type="entry name" value="P-loop_NTPase"/>
</dbReference>
<dbReference type="SMART" id="SM00382">
    <property type="entry name" value="AAA"/>
    <property type="match status" value="1"/>
</dbReference>
<protein>
    <submittedName>
        <fullName evidence="8">Cytochrome c biogenesis ATP-binding export protein CcmA</fullName>
    </submittedName>
</protein>
<evidence type="ECO:0000256" key="6">
    <source>
        <dbReference type="ARBA" id="ARBA00023136"/>
    </source>
</evidence>
<reference evidence="9" key="1">
    <citation type="journal article" date="2019" name="Int. J. Syst. Evol. Microbiol.">
        <title>The Global Catalogue of Microorganisms (GCM) 10K type strain sequencing project: providing services to taxonomists for standard genome sequencing and annotation.</title>
        <authorList>
            <consortium name="The Broad Institute Genomics Platform"/>
            <consortium name="The Broad Institute Genome Sequencing Center for Infectious Disease"/>
            <person name="Wu L."/>
            <person name="Ma J."/>
        </authorList>
    </citation>
    <scope>NUCLEOTIDE SEQUENCE [LARGE SCALE GENOMIC DNA]</scope>
    <source>
        <strain evidence="9">KCTC 32239</strain>
    </source>
</reference>